<sequence>MALALTFLPGTLLACLRAGDLHTLLSLSRLRAAWFARFWARVGPEVRQNAEKNVVPLLQGRVTRGVVPASPGAGDEKGATQPQPHPPVRGTVLEVGPGSGMWVSIFSPASLPGVSKVYGVEPNADVHAALQQRIADAGLAQDGTYEIVPVGIEDLDKSGRVAVGSVDCIVTIMCLCSIPDPKHNITQLYRYLKPGGRWYVYEHVRCFHKQGLAMRLYQSFLNLIWSRIMGGCEMARDTASYLREAGPWSQVDVHPLEGEPWFYTMPHIIGVLTK</sequence>
<name>A0ABR3V1W9_HUMIN</name>
<keyword evidence="2" id="KW-0732">Signal</keyword>
<dbReference type="Pfam" id="PF13489">
    <property type="entry name" value="Methyltransf_23"/>
    <property type="match status" value="1"/>
</dbReference>
<organism evidence="3 4">
    <name type="scientific">Humicola insolens</name>
    <name type="common">Soft-rot fungus</name>
    <dbReference type="NCBI Taxonomy" id="85995"/>
    <lineage>
        <taxon>Eukaryota</taxon>
        <taxon>Fungi</taxon>
        <taxon>Dikarya</taxon>
        <taxon>Ascomycota</taxon>
        <taxon>Pezizomycotina</taxon>
        <taxon>Sordariomycetes</taxon>
        <taxon>Sordariomycetidae</taxon>
        <taxon>Sordariales</taxon>
        <taxon>Chaetomiaceae</taxon>
        <taxon>Mycothermus</taxon>
    </lineage>
</organism>
<dbReference type="InterPro" id="IPR029063">
    <property type="entry name" value="SAM-dependent_MTases_sf"/>
</dbReference>
<dbReference type="PANTHER" id="PTHR45036:SF1">
    <property type="entry name" value="METHYLTRANSFERASE LIKE 7A"/>
    <property type="match status" value="1"/>
</dbReference>
<keyword evidence="4" id="KW-1185">Reference proteome</keyword>
<reference evidence="3 4" key="1">
    <citation type="journal article" date="2024" name="Commun. Biol.">
        <title>Comparative genomic analysis of thermophilic fungi reveals convergent evolutionary adaptations and gene losses.</title>
        <authorList>
            <person name="Steindorff A.S."/>
            <person name="Aguilar-Pontes M.V."/>
            <person name="Robinson A.J."/>
            <person name="Andreopoulos B."/>
            <person name="LaButti K."/>
            <person name="Kuo A."/>
            <person name="Mondo S."/>
            <person name="Riley R."/>
            <person name="Otillar R."/>
            <person name="Haridas S."/>
            <person name="Lipzen A."/>
            <person name="Grimwood J."/>
            <person name="Schmutz J."/>
            <person name="Clum A."/>
            <person name="Reid I.D."/>
            <person name="Moisan M.C."/>
            <person name="Butler G."/>
            <person name="Nguyen T.T.M."/>
            <person name="Dewar K."/>
            <person name="Conant G."/>
            <person name="Drula E."/>
            <person name="Henrissat B."/>
            <person name="Hansel C."/>
            <person name="Singer S."/>
            <person name="Hutchinson M.I."/>
            <person name="de Vries R.P."/>
            <person name="Natvig D.O."/>
            <person name="Powell A.J."/>
            <person name="Tsang A."/>
            <person name="Grigoriev I.V."/>
        </authorList>
    </citation>
    <scope>NUCLEOTIDE SEQUENCE [LARGE SCALE GENOMIC DNA]</scope>
    <source>
        <strain evidence="3 4">CBS 620.91</strain>
    </source>
</reference>
<dbReference type="InterPro" id="IPR052356">
    <property type="entry name" value="Thiol_S-MT"/>
</dbReference>
<dbReference type="CDD" id="cd02440">
    <property type="entry name" value="AdoMet_MTases"/>
    <property type="match status" value="1"/>
</dbReference>
<feature type="chain" id="PRO_5045439039" evidence="2">
    <location>
        <begin position="19"/>
        <end position="274"/>
    </location>
</feature>
<accession>A0ABR3V1W9</accession>
<evidence type="ECO:0000313" key="4">
    <source>
        <dbReference type="Proteomes" id="UP001583172"/>
    </source>
</evidence>
<dbReference type="PANTHER" id="PTHR45036">
    <property type="entry name" value="METHYLTRANSFERASE LIKE 7B"/>
    <property type="match status" value="1"/>
</dbReference>
<proteinExistence type="predicted"/>
<dbReference type="EMBL" id="JAZGSY010000595">
    <property type="protein sequence ID" value="KAL1835592.1"/>
    <property type="molecule type" value="Genomic_DNA"/>
</dbReference>
<dbReference type="SUPFAM" id="SSF53335">
    <property type="entry name" value="S-adenosyl-L-methionine-dependent methyltransferases"/>
    <property type="match status" value="1"/>
</dbReference>
<evidence type="ECO:0000313" key="3">
    <source>
        <dbReference type="EMBL" id="KAL1835592.1"/>
    </source>
</evidence>
<dbReference type="Gene3D" id="3.40.50.150">
    <property type="entry name" value="Vaccinia Virus protein VP39"/>
    <property type="match status" value="1"/>
</dbReference>
<comment type="caution">
    <text evidence="3">The sequence shown here is derived from an EMBL/GenBank/DDBJ whole genome shotgun (WGS) entry which is preliminary data.</text>
</comment>
<evidence type="ECO:0000256" key="1">
    <source>
        <dbReference type="SAM" id="MobiDB-lite"/>
    </source>
</evidence>
<feature type="signal peptide" evidence="2">
    <location>
        <begin position="1"/>
        <end position="18"/>
    </location>
</feature>
<dbReference type="Proteomes" id="UP001583172">
    <property type="component" value="Unassembled WGS sequence"/>
</dbReference>
<gene>
    <name evidence="3" type="ORF">VTJ49DRAFT_6350</name>
</gene>
<protein>
    <submittedName>
        <fullName evidence="3">Uncharacterized protein</fullName>
    </submittedName>
</protein>
<feature type="region of interest" description="Disordered" evidence="1">
    <location>
        <begin position="66"/>
        <end position="88"/>
    </location>
</feature>
<evidence type="ECO:0000256" key="2">
    <source>
        <dbReference type="SAM" id="SignalP"/>
    </source>
</evidence>